<sequence>MSSSHGDKRSSDVEMGEATSPAPIPTSPVEAPACVADHLSFRERFVRRYAEKEQVRAGAELPSSSALAVAPGHGTEGVTPRDTGTLAGSVIPEALALPAGSSTTPILVEDKERAADSMPPPPARKEIVLALRAPSVVPVAEPKGQKKKFTKGGDGESSQQGDSSIASGLRGKFMSLIDGMIRECGSETSRLAGELLELHGKWSETKAMLTAVKDSHSVKVSKLEVAIGELERDLGKMASSLLKEKKTRKAKSSEVRRLQRQIEDDAGLSGCKGDLAVVDGDFDLVLADLKSACFLPTCSEGPEGKDPVLGEGRGDAAPGLDVATACSTNETSCTEAISDLKPVDKRVPDFFWSLEINLITQRFREDPGVIRGPKVVEDPGGSPWILRSLWGPGGPSLDPGIMTGARRQLRGVPFDPEIISGPLCIWTLRSHGNPEASEAVLEPGGLDPEITDWNREGNPEVLPWILYVGPGVVWGTLGFLFRSGACIRTRSSLGTRNILLFAGTVLRLPRQDYYRYLFGFRILPLGNWQLSSSYAVFYFCRKSLTGLDGAGVGVMTQVPGFAAFHVWRSRILIAPCISQYFCNEDIPCVPCIV</sequence>
<reference evidence="2" key="1">
    <citation type="submission" date="2019-12" db="EMBL/GenBank/DDBJ databases">
        <title>Genome sequencing and annotation of Brassica cretica.</title>
        <authorList>
            <person name="Studholme D.J."/>
            <person name="Sarris P.F."/>
        </authorList>
    </citation>
    <scope>NUCLEOTIDE SEQUENCE</scope>
    <source>
        <strain evidence="2">PFS-102/07</strain>
        <tissue evidence="2">Leaf</tissue>
    </source>
</reference>
<comment type="caution">
    <text evidence="2">The sequence shown here is derived from an EMBL/GenBank/DDBJ whole genome shotgun (WGS) entry which is preliminary data.</text>
</comment>
<organism evidence="2">
    <name type="scientific">Brassica cretica</name>
    <name type="common">Mustard</name>
    <dbReference type="NCBI Taxonomy" id="69181"/>
    <lineage>
        <taxon>Eukaryota</taxon>
        <taxon>Viridiplantae</taxon>
        <taxon>Streptophyta</taxon>
        <taxon>Embryophyta</taxon>
        <taxon>Tracheophyta</taxon>
        <taxon>Spermatophyta</taxon>
        <taxon>Magnoliopsida</taxon>
        <taxon>eudicotyledons</taxon>
        <taxon>Gunneridae</taxon>
        <taxon>Pentapetalae</taxon>
        <taxon>rosids</taxon>
        <taxon>malvids</taxon>
        <taxon>Brassicales</taxon>
        <taxon>Brassicaceae</taxon>
        <taxon>Brassiceae</taxon>
        <taxon>Brassica</taxon>
    </lineage>
</organism>
<feature type="region of interest" description="Disordered" evidence="1">
    <location>
        <begin position="55"/>
        <end position="78"/>
    </location>
</feature>
<feature type="region of interest" description="Disordered" evidence="1">
    <location>
        <begin position="1"/>
        <end position="31"/>
    </location>
</feature>
<evidence type="ECO:0000313" key="2">
    <source>
        <dbReference type="EMBL" id="KAF2604064.1"/>
    </source>
</evidence>
<dbReference type="EMBL" id="QGKY02000094">
    <property type="protein sequence ID" value="KAF2604064.1"/>
    <property type="molecule type" value="Genomic_DNA"/>
</dbReference>
<feature type="region of interest" description="Disordered" evidence="1">
    <location>
        <begin position="140"/>
        <end position="166"/>
    </location>
</feature>
<name>A0A8S9L9P6_BRACR</name>
<accession>A0A8S9L9P6</accession>
<dbReference type="AlphaFoldDB" id="A0A8S9L9P6"/>
<proteinExistence type="predicted"/>
<protein>
    <submittedName>
        <fullName evidence="2">Uncharacterized protein</fullName>
    </submittedName>
</protein>
<evidence type="ECO:0000256" key="1">
    <source>
        <dbReference type="SAM" id="MobiDB-lite"/>
    </source>
</evidence>
<feature type="compositionally biased region" description="Basic and acidic residues" evidence="1">
    <location>
        <begin position="1"/>
        <end position="12"/>
    </location>
</feature>
<gene>
    <name evidence="2" type="ORF">F2Q70_00026085</name>
</gene>